<dbReference type="EMBL" id="JAAKFY010000027">
    <property type="protein sequence ID" value="KAF3833281.1"/>
    <property type="molecule type" value="Genomic_DNA"/>
</dbReference>
<reference evidence="2 3" key="1">
    <citation type="submission" date="2020-03" db="EMBL/GenBank/DDBJ databases">
        <title>Dissostichus mawsoni Genome sequencing and assembly.</title>
        <authorList>
            <person name="Park H."/>
        </authorList>
    </citation>
    <scope>NUCLEOTIDE SEQUENCE [LARGE SCALE GENOMIC DNA]</scope>
    <source>
        <strain evidence="2">DM0001</strain>
        <tissue evidence="2">Muscle</tissue>
    </source>
</reference>
<dbReference type="Proteomes" id="UP000518266">
    <property type="component" value="Unassembled WGS sequence"/>
</dbReference>
<gene>
    <name evidence="2" type="ORF">F7725_026946</name>
</gene>
<name>A0A7J5X8N4_DISMA</name>
<evidence type="ECO:0000256" key="1">
    <source>
        <dbReference type="SAM" id="MobiDB-lite"/>
    </source>
</evidence>
<accession>A0A7J5X8N4</accession>
<feature type="non-terminal residue" evidence="2">
    <location>
        <position position="1"/>
    </location>
</feature>
<sequence length="126" mass="12950">MAYPFASAVGSLDMSSASVASQRPQASSVPSDRPEYNPAPAAFVQVTCPKIPYAPPTTMLLEPGGSDLAPGLLLSPSLVAVENGVVFVPVVNVGATGAAVHCKQVFGTLHVVEGIEGSELSFEEEH</sequence>
<organism evidence="2 3">
    <name type="scientific">Dissostichus mawsoni</name>
    <name type="common">Antarctic cod</name>
    <dbReference type="NCBI Taxonomy" id="36200"/>
    <lineage>
        <taxon>Eukaryota</taxon>
        <taxon>Metazoa</taxon>
        <taxon>Chordata</taxon>
        <taxon>Craniata</taxon>
        <taxon>Vertebrata</taxon>
        <taxon>Euteleostomi</taxon>
        <taxon>Actinopterygii</taxon>
        <taxon>Neopterygii</taxon>
        <taxon>Teleostei</taxon>
        <taxon>Neoteleostei</taxon>
        <taxon>Acanthomorphata</taxon>
        <taxon>Eupercaria</taxon>
        <taxon>Perciformes</taxon>
        <taxon>Notothenioidei</taxon>
        <taxon>Nototheniidae</taxon>
        <taxon>Dissostichus</taxon>
    </lineage>
</organism>
<comment type="caution">
    <text evidence="2">The sequence shown here is derived from an EMBL/GenBank/DDBJ whole genome shotgun (WGS) entry which is preliminary data.</text>
</comment>
<evidence type="ECO:0000313" key="3">
    <source>
        <dbReference type="Proteomes" id="UP000518266"/>
    </source>
</evidence>
<protein>
    <submittedName>
        <fullName evidence="2">Uncharacterized protein</fullName>
    </submittedName>
</protein>
<proteinExistence type="predicted"/>
<dbReference type="OrthoDB" id="4369127at2759"/>
<feature type="region of interest" description="Disordered" evidence="1">
    <location>
        <begin position="1"/>
        <end position="37"/>
    </location>
</feature>
<dbReference type="AlphaFoldDB" id="A0A7J5X8N4"/>
<evidence type="ECO:0000313" key="2">
    <source>
        <dbReference type="EMBL" id="KAF3833281.1"/>
    </source>
</evidence>
<keyword evidence="3" id="KW-1185">Reference proteome</keyword>
<feature type="compositionally biased region" description="Polar residues" evidence="1">
    <location>
        <begin position="13"/>
        <end position="30"/>
    </location>
</feature>